<dbReference type="InterPro" id="IPR036280">
    <property type="entry name" value="Multihaem_cyt_sf"/>
</dbReference>
<comment type="caution">
    <text evidence="3">The sequence shown here is derived from an EMBL/GenBank/DDBJ whole genome shotgun (WGS) entry which is preliminary data.</text>
</comment>
<evidence type="ECO:0000256" key="2">
    <source>
        <dbReference type="SAM" id="SignalP"/>
    </source>
</evidence>
<evidence type="ECO:0000313" key="3">
    <source>
        <dbReference type="EMBL" id="TAA73990.1"/>
    </source>
</evidence>
<keyword evidence="1 2" id="KW-0732">Signal</keyword>
<reference evidence="3" key="1">
    <citation type="submission" date="2017-07" db="EMBL/GenBank/DDBJ databases">
        <title>The cable genome - Insights into the physiology and evolution of filamentous bacteria capable of sulfide oxidation via long distance electron transfer.</title>
        <authorList>
            <person name="Thorup C."/>
            <person name="Bjerg J.T."/>
            <person name="Schreiber L."/>
            <person name="Nielsen L.P."/>
            <person name="Kjeldsen K.U."/>
            <person name="Boesen T."/>
            <person name="Boggild A."/>
            <person name="Meysman F."/>
            <person name="Geelhoed J."/>
            <person name="Schramm A."/>
        </authorList>
    </citation>
    <scope>NUCLEOTIDE SEQUENCE [LARGE SCALE GENOMIC DNA]</scope>
    <source>
        <strain evidence="3">GS</strain>
    </source>
</reference>
<dbReference type="PANTHER" id="PTHR35038">
    <property type="entry name" value="DISSIMILATORY SULFITE REDUCTASE SIRA"/>
    <property type="match status" value="1"/>
</dbReference>
<organism evidence="3 4">
    <name type="scientific">Candidatus Electronema aureum</name>
    <dbReference type="NCBI Taxonomy" id="2005002"/>
    <lineage>
        <taxon>Bacteria</taxon>
        <taxon>Pseudomonadati</taxon>
        <taxon>Thermodesulfobacteriota</taxon>
        <taxon>Desulfobulbia</taxon>
        <taxon>Desulfobulbales</taxon>
        <taxon>Desulfobulbaceae</taxon>
        <taxon>Candidatus Electronema</taxon>
    </lineage>
</organism>
<dbReference type="InterPro" id="IPR051829">
    <property type="entry name" value="Multiheme_Cytochr_ET"/>
</dbReference>
<feature type="signal peptide" evidence="2">
    <location>
        <begin position="1"/>
        <end position="20"/>
    </location>
</feature>
<dbReference type="GO" id="GO:0016491">
    <property type="term" value="F:oxidoreductase activity"/>
    <property type="evidence" value="ECO:0007669"/>
    <property type="project" value="TreeGrafter"/>
</dbReference>
<dbReference type="Gene3D" id="3.90.10.10">
    <property type="entry name" value="Cytochrome C3"/>
    <property type="match status" value="2"/>
</dbReference>
<evidence type="ECO:0000313" key="4">
    <source>
        <dbReference type="Proteomes" id="UP000316238"/>
    </source>
</evidence>
<gene>
    <name evidence="3" type="ORF">CDV28_14513</name>
</gene>
<dbReference type="SUPFAM" id="SSF48695">
    <property type="entry name" value="Multiheme cytochromes"/>
    <property type="match status" value="1"/>
</dbReference>
<protein>
    <submittedName>
        <fullName evidence="3">Uncharacterized protein</fullName>
    </submittedName>
</protein>
<dbReference type="Proteomes" id="UP000316238">
    <property type="component" value="Unassembled WGS sequence"/>
</dbReference>
<feature type="chain" id="PRO_5021989641" evidence="2">
    <location>
        <begin position="21"/>
        <end position="495"/>
    </location>
</feature>
<evidence type="ECO:0000256" key="1">
    <source>
        <dbReference type="ARBA" id="ARBA00022729"/>
    </source>
</evidence>
<dbReference type="PANTHER" id="PTHR35038:SF8">
    <property type="entry name" value="C-TYPE POLYHEME CYTOCHROME OMCC"/>
    <property type="match status" value="1"/>
</dbReference>
<name>A0A521FZ21_9BACT</name>
<accession>A0A521FZ21</accession>
<keyword evidence="4" id="KW-1185">Reference proteome</keyword>
<dbReference type="AlphaFoldDB" id="A0A521FZ21"/>
<sequence length="495" mass="54601">MKMKFMLLTALLLLPLAACREDQKPAVPAPPPTEPQKVAAQTLPLPPGCRGCHTDIQLDDQHDIACTDCHVGNNETNDKELAHKGLIAKPAAIENMTAVCGRCHAKQIEGCAQSTHFTLKNEVNQLRSHFGLKPVNTLTDIPERSGPPQDKEQLVDDLLRRRCLRCHVQTSGDRYPSVQRGTGCAACHLRTTEGKLESHAFSIPGERQCLSCHYGNRVGSDFAGLYEHDYGSDFRSPQTAATPYLRPYGVETHDLAQDIHRQRGLSCLDCHSGAELSGKQAAVHCADCHAPASGKVPPLKHVRAEDGQLILTARTSGKEHRIPKLQHPAHAQYSSKVDCQVCHAQWSFNDQGTHLLLSYSNENKPWRSLAVQGSAEVEAFLTEEDEPAMTDTLTGEKKPGIWLQGYSLRRWEDMIIRQDKDGMIKVFRPLLDLRLSAADANEQVIADLDNIAGNGDGLLPYTPHTTGPAGLFYEQRFLHLLEKQQAASLPASQPR</sequence>
<proteinExistence type="predicted"/>
<dbReference type="EMBL" id="NQJD01000045">
    <property type="protein sequence ID" value="TAA73990.1"/>
    <property type="molecule type" value="Genomic_DNA"/>
</dbReference>